<dbReference type="GO" id="GO:0016887">
    <property type="term" value="F:ATP hydrolysis activity"/>
    <property type="evidence" value="ECO:0007669"/>
    <property type="project" value="InterPro"/>
</dbReference>
<dbReference type="PANTHER" id="PTHR34413:SF2">
    <property type="entry name" value="PROPHAGE TAIL FIBER ASSEMBLY PROTEIN HOMOLOG TFAE-RELATED"/>
    <property type="match status" value="1"/>
</dbReference>
<protein>
    <submittedName>
        <fullName evidence="4">Phage tail protein</fullName>
    </submittedName>
</protein>
<dbReference type="InterPro" id="IPR027417">
    <property type="entry name" value="P-loop_NTPase"/>
</dbReference>
<dbReference type="AlphaFoldDB" id="A0A2K9MD55"/>
<dbReference type="InterPro" id="IPR046453">
    <property type="entry name" value="GpA_ATPase"/>
</dbReference>
<name>A0A2K9MD55_9RHOB</name>
<sequence length="661" mass="74196">MTFAEAFDGADEIRRAWLAGLAPDPLLTVSEWADRHRILSSRAASEAGPYRTARTPFMRAIMDDLSPSSAAQRVVFMKAAQVGATEAGNNWIGFCMHRAPGPFLAVQPTVDLAKRLSQQRIDPLIEESRELRELVMPSRSRDSGNTILGKRFPGGQLILTGANSAVGLRSMPARWVFLDEVDAYPGDLDGEGDPIALAEARTISFGHRSKVFLASTPTIKGLSRIEREYEMSDQQRYHVPCPACGCLQWLKFEQLRWEKGRPETARYVCEHCEEPIEERHKTAMMDEGNGARWMPTAGPETLAAAQAAGVVGYHISGLYSPLGWLSWDEIARSWEQAVGNDAALKTMKNTVLGETWQEKGEAPDWQRLYERRENWQLGEAPEGVLVLTGGADVQRDRIEIDVWGWGRGMRSWLVDHIVLEGDTARPEIWNDLTEFLNTTWPHAGGAHMALARMAIDTGDGVTTDAVYSWVRSVGRGQVLAIKGVAGFDRSTPVDGPTYVETTEAGRKLRRGVQLWKVAGAVFKAETYRFLRLNAPTEEELAAGGEWPTGYIHIPKGTPAEWMKQLTAEQLMTIKTRQGFQKLEWQKTRDRNEALDCRVYARASAWLMGIDRWDERRWEALEEQINTGHTDTAPAGVPNRPRTQQPPKRRSDWMGTRRGKWF</sequence>
<dbReference type="GO" id="GO:0005524">
    <property type="term" value="F:ATP binding"/>
    <property type="evidence" value="ECO:0007669"/>
    <property type="project" value="InterPro"/>
</dbReference>
<evidence type="ECO:0000259" key="2">
    <source>
        <dbReference type="Pfam" id="PF05876"/>
    </source>
</evidence>
<dbReference type="KEGG" id="paru:CYR75_00375"/>
<accession>A0A2K9MD55</accession>
<feature type="domain" description="Terminase large subunit GpA endonuclease" evidence="3">
    <location>
        <begin position="311"/>
        <end position="611"/>
    </location>
</feature>
<feature type="domain" description="Phage terminase large subunit GpA ATPase" evidence="2">
    <location>
        <begin position="45"/>
        <end position="289"/>
    </location>
</feature>
<dbReference type="Proteomes" id="UP000234882">
    <property type="component" value="Chromosome"/>
</dbReference>
<evidence type="ECO:0000259" key="3">
    <source>
        <dbReference type="Pfam" id="PF20454"/>
    </source>
</evidence>
<dbReference type="InterPro" id="IPR051220">
    <property type="entry name" value="TFA_Chaperone"/>
</dbReference>
<evidence type="ECO:0000313" key="4">
    <source>
        <dbReference type="EMBL" id="AUM72966.1"/>
    </source>
</evidence>
<gene>
    <name evidence="4" type="ORF">CYR75_00375</name>
</gene>
<dbReference type="Gene3D" id="3.40.50.300">
    <property type="entry name" value="P-loop containing nucleotide triphosphate hydrolases"/>
    <property type="match status" value="1"/>
</dbReference>
<dbReference type="GO" id="GO:0004519">
    <property type="term" value="F:endonuclease activity"/>
    <property type="evidence" value="ECO:0007669"/>
    <property type="project" value="InterPro"/>
</dbReference>
<dbReference type="EMBL" id="CP025583">
    <property type="protein sequence ID" value="AUM72966.1"/>
    <property type="molecule type" value="Genomic_DNA"/>
</dbReference>
<dbReference type="PANTHER" id="PTHR34413">
    <property type="entry name" value="PROPHAGE TAIL FIBER ASSEMBLY PROTEIN HOMOLOG TFAE-RELATED-RELATED"/>
    <property type="match status" value="1"/>
</dbReference>
<dbReference type="OrthoDB" id="5181253at2"/>
<dbReference type="InterPro" id="IPR046454">
    <property type="entry name" value="GpA_endonuclease"/>
</dbReference>
<dbReference type="Pfam" id="PF20454">
    <property type="entry name" value="GpA_nuclease"/>
    <property type="match status" value="1"/>
</dbReference>
<reference evidence="5" key="1">
    <citation type="submission" date="2017-12" db="EMBL/GenBank/DDBJ databases">
        <title>Genomic analysis of Paracoccus sp. CBA4604.</title>
        <authorList>
            <person name="Roh S.W."/>
            <person name="Kim J.Y."/>
            <person name="Kim J.S."/>
        </authorList>
    </citation>
    <scope>NUCLEOTIDE SEQUENCE [LARGE SCALE GENOMIC DNA]</scope>
    <source>
        <strain evidence="5">CBA4604</strain>
    </source>
</reference>
<dbReference type="InterPro" id="IPR008866">
    <property type="entry name" value="Phage_lambda_GpA-like"/>
</dbReference>
<dbReference type="RefSeq" id="WP_101498351.1">
    <property type="nucleotide sequence ID" value="NZ_CP025583.1"/>
</dbReference>
<evidence type="ECO:0000313" key="5">
    <source>
        <dbReference type="Proteomes" id="UP000234882"/>
    </source>
</evidence>
<proteinExistence type="inferred from homology"/>
<dbReference type="HAMAP" id="MF_04144">
    <property type="entry name" value="TERL_LAMBDA"/>
    <property type="match status" value="1"/>
</dbReference>
<dbReference type="Pfam" id="PF05876">
    <property type="entry name" value="GpA_ATPase"/>
    <property type="match status" value="1"/>
</dbReference>
<feature type="region of interest" description="Disordered" evidence="1">
    <location>
        <begin position="626"/>
        <end position="661"/>
    </location>
</feature>
<organism evidence="4 5">
    <name type="scientific">Paracoccus jeotgali</name>
    <dbReference type="NCBI Taxonomy" id="2065379"/>
    <lineage>
        <taxon>Bacteria</taxon>
        <taxon>Pseudomonadati</taxon>
        <taxon>Pseudomonadota</taxon>
        <taxon>Alphaproteobacteria</taxon>
        <taxon>Rhodobacterales</taxon>
        <taxon>Paracoccaceae</taxon>
        <taxon>Paracoccus</taxon>
    </lineage>
</organism>
<keyword evidence="5" id="KW-1185">Reference proteome</keyword>
<evidence type="ECO:0000256" key="1">
    <source>
        <dbReference type="SAM" id="MobiDB-lite"/>
    </source>
</evidence>